<feature type="transmembrane region" description="Helical" evidence="9">
    <location>
        <begin position="235"/>
        <end position="257"/>
    </location>
</feature>
<proteinExistence type="inferred from homology"/>
<feature type="transmembrane region" description="Helical" evidence="9">
    <location>
        <begin position="20"/>
        <end position="41"/>
    </location>
</feature>
<feature type="transmembrane region" description="Helical" evidence="9">
    <location>
        <begin position="269"/>
        <end position="290"/>
    </location>
</feature>
<dbReference type="InterPro" id="IPR005829">
    <property type="entry name" value="Sugar_transporter_CS"/>
</dbReference>
<comment type="subcellular location">
    <subcellularLocation>
        <location evidence="1">Membrane</location>
        <topology evidence="1">Multi-pass membrane protein</topology>
    </subcellularLocation>
</comment>
<keyword evidence="5 9" id="KW-1133">Transmembrane helix</keyword>
<evidence type="ECO:0000256" key="3">
    <source>
        <dbReference type="ARBA" id="ARBA00022448"/>
    </source>
</evidence>
<evidence type="ECO:0000256" key="2">
    <source>
        <dbReference type="ARBA" id="ARBA00010992"/>
    </source>
</evidence>
<organism evidence="11 12">
    <name type="scientific">Cronartium quercuum f. sp. fusiforme G11</name>
    <dbReference type="NCBI Taxonomy" id="708437"/>
    <lineage>
        <taxon>Eukaryota</taxon>
        <taxon>Fungi</taxon>
        <taxon>Dikarya</taxon>
        <taxon>Basidiomycota</taxon>
        <taxon>Pucciniomycotina</taxon>
        <taxon>Pucciniomycetes</taxon>
        <taxon>Pucciniales</taxon>
        <taxon>Coleosporiaceae</taxon>
        <taxon>Cronartium</taxon>
    </lineage>
</organism>
<feature type="domain" description="Major facilitator superfamily (MFS) profile" evidence="10">
    <location>
        <begin position="1"/>
        <end position="425"/>
    </location>
</feature>
<dbReference type="GO" id="GO:0016020">
    <property type="term" value="C:membrane"/>
    <property type="evidence" value="ECO:0007669"/>
    <property type="project" value="UniProtKB-SubCell"/>
</dbReference>
<feature type="transmembrane region" description="Helical" evidence="9">
    <location>
        <begin position="331"/>
        <end position="354"/>
    </location>
</feature>
<evidence type="ECO:0000256" key="5">
    <source>
        <dbReference type="ARBA" id="ARBA00022989"/>
    </source>
</evidence>
<evidence type="ECO:0000313" key="12">
    <source>
        <dbReference type="Proteomes" id="UP000886653"/>
    </source>
</evidence>
<evidence type="ECO:0000256" key="7">
    <source>
        <dbReference type="ARBA" id="ARBA00049119"/>
    </source>
</evidence>
<feature type="transmembrane region" description="Helical" evidence="9">
    <location>
        <begin position="145"/>
        <end position="164"/>
    </location>
</feature>
<dbReference type="InterPro" id="IPR003663">
    <property type="entry name" value="Sugar/inositol_transpt"/>
</dbReference>
<keyword evidence="4 9" id="KW-0812">Transmembrane</keyword>
<feature type="transmembrane region" description="Helical" evidence="9">
    <location>
        <begin position="297"/>
        <end position="319"/>
    </location>
</feature>
<dbReference type="PANTHER" id="PTHR48022:SF17">
    <property type="entry name" value="HEXOSE TRANSPORTER"/>
    <property type="match status" value="1"/>
</dbReference>
<protein>
    <recommendedName>
        <fullName evidence="10">Major facilitator superfamily (MFS) profile domain-containing protein</fullName>
    </recommendedName>
</protein>
<dbReference type="OrthoDB" id="5141738at2759"/>
<evidence type="ECO:0000256" key="1">
    <source>
        <dbReference type="ARBA" id="ARBA00004141"/>
    </source>
</evidence>
<comment type="similarity">
    <text evidence="2 8">Belongs to the major facilitator superfamily. Sugar transporter (TC 2.A.1.1) family.</text>
</comment>
<keyword evidence="3 8" id="KW-0813">Transport</keyword>
<dbReference type="InterPro" id="IPR005828">
    <property type="entry name" value="MFS_sugar_transport-like"/>
</dbReference>
<reference evidence="11" key="1">
    <citation type="submission" date="2013-11" db="EMBL/GenBank/DDBJ databases">
        <title>Genome sequence of the fusiform rust pathogen reveals effectors for host alternation and coevolution with pine.</title>
        <authorList>
            <consortium name="DOE Joint Genome Institute"/>
            <person name="Smith K."/>
            <person name="Pendleton A."/>
            <person name="Kubisiak T."/>
            <person name="Anderson C."/>
            <person name="Salamov A."/>
            <person name="Aerts A."/>
            <person name="Riley R."/>
            <person name="Clum A."/>
            <person name="Lindquist E."/>
            <person name="Ence D."/>
            <person name="Campbell M."/>
            <person name="Kronenberg Z."/>
            <person name="Feau N."/>
            <person name="Dhillon B."/>
            <person name="Hamelin R."/>
            <person name="Burleigh J."/>
            <person name="Smith J."/>
            <person name="Yandell M."/>
            <person name="Nelson C."/>
            <person name="Grigoriev I."/>
            <person name="Davis J."/>
        </authorList>
    </citation>
    <scope>NUCLEOTIDE SEQUENCE</scope>
    <source>
        <strain evidence="11">G11</strain>
    </source>
</reference>
<dbReference type="SUPFAM" id="SSF103473">
    <property type="entry name" value="MFS general substrate transporter"/>
    <property type="match status" value="1"/>
</dbReference>
<dbReference type="PROSITE" id="PS50850">
    <property type="entry name" value="MFS"/>
    <property type="match status" value="1"/>
</dbReference>
<evidence type="ECO:0000256" key="6">
    <source>
        <dbReference type="ARBA" id="ARBA00023136"/>
    </source>
</evidence>
<evidence type="ECO:0000256" key="9">
    <source>
        <dbReference type="SAM" id="Phobius"/>
    </source>
</evidence>
<dbReference type="Gene3D" id="1.20.1250.20">
    <property type="entry name" value="MFS general substrate transporter like domains"/>
    <property type="match status" value="1"/>
</dbReference>
<name>A0A9P6NXW7_9BASI</name>
<comment type="caution">
    <text evidence="11">The sequence shown here is derived from an EMBL/GenBank/DDBJ whole genome shotgun (WGS) entry which is preliminary data.</text>
</comment>
<dbReference type="NCBIfam" id="TIGR00879">
    <property type="entry name" value="SP"/>
    <property type="match status" value="1"/>
</dbReference>
<feature type="transmembrane region" description="Helical" evidence="9">
    <location>
        <begin position="77"/>
        <end position="99"/>
    </location>
</feature>
<evidence type="ECO:0000256" key="4">
    <source>
        <dbReference type="ARBA" id="ARBA00022692"/>
    </source>
</evidence>
<evidence type="ECO:0000259" key="10">
    <source>
        <dbReference type="PROSITE" id="PS50850"/>
    </source>
</evidence>
<dbReference type="Pfam" id="PF00083">
    <property type="entry name" value="Sugar_tr"/>
    <property type="match status" value="1"/>
</dbReference>
<feature type="transmembrane region" description="Helical" evidence="9">
    <location>
        <begin position="401"/>
        <end position="421"/>
    </location>
</feature>
<dbReference type="InterPro" id="IPR036259">
    <property type="entry name" value="MFS_trans_sf"/>
</dbReference>
<feature type="transmembrane region" description="Helical" evidence="9">
    <location>
        <begin position="111"/>
        <end position="133"/>
    </location>
</feature>
<keyword evidence="12" id="KW-1185">Reference proteome</keyword>
<dbReference type="PRINTS" id="PR00171">
    <property type="entry name" value="SUGRTRNSPORT"/>
</dbReference>
<feature type="transmembrane region" description="Helical" evidence="9">
    <location>
        <begin position="53"/>
        <end position="71"/>
    </location>
</feature>
<dbReference type="PROSITE" id="PS00217">
    <property type="entry name" value="SUGAR_TRANSPORT_2"/>
    <property type="match status" value="1"/>
</dbReference>
<comment type="catalytic activity">
    <reaction evidence="7">
        <text>myo-inositol(out) + H(+)(out) = myo-inositol(in) + H(+)(in)</text>
        <dbReference type="Rhea" id="RHEA:60364"/>
        <dbReference type="ChEBI" id="CHEBI:15378"/>
        <dbReference type="ChEBI" id="CHEBI:17268"/>
    </reaction>
</comment>
<dbReference type="InterPro" id="IPR050360">
    <property type="entry name" value="MFS_Sugar_Transporters"/>
</dbReference>
<feature type="transmembrane region" description="Helical" evidence="9">
    <location>
        <begin position="366"/>
        <end position="389"/>
    </location>
</feature>
<evidence type="ECO:0000256" key="8">
    <source>
        <dbReference type="RuleBase" id="RU003346"/>
    </source>
</evidence>
<dbReference type="GO" id="GO:0005351">
    <property type="term" value="F:carbohydrate:proton symporter activity"/>
    <property type="evidence" value="ECO:0007669"/>
    <property type="project" value="TreeGrafter"/>
</dbReference>
<evidence type="ECO:0000313" key="11">
    <source>
        <dbReference type="EMBL" id="KAG0152432.1"/>
    </source>
</evidence>
<gene>
    <name evidence="11" type="ORF">CROQUDRAFT_70637</name>
</gene>
<dbReference type="InterPro" id="IPR020846">
    <property type="entry name" value="MFS_dom"/>
</dbReference>
<dbReference type="EMBL" id="MU167208">
    <property type="protein sequence ID" value="KAG0152432.1"/>
    <property type="molecule type" value="Genomic_DNA"/>
</dbReference>
<keyword evidence="6 9" id="KW-0472">Membrane</keyword>
<dbReference type="AlphaFoldDB" id="A0A9P6NXW7"/>
<accession>A0A9P6NXW7</accession>
<sequence>MEYWLRKFGESDGQEGFVLSTANNSLVTSIISLGTFIGALLGSPIGDTLGRKWGVIASCVVFAAGVILQTASATIPVFAVGRVFAGLGVGLTSCLVPMYQSECAPKWIRGALVACYQLAIGTGILIAAVVVWVTKGRLDPSCYQIPIAIQLVWAFILAFGLFFLPESPKYLILKNRELEARSSLGILLSLPPDSEQVSREYEEVQKALVIEQTVGIGSYTDCFNSGQGRNRLRTLTGIGIQALQQFTGINYISYYGTSFFKNTGLTNPFSITVILNVVGVFSTILGILAIDWTGRRPLLLLGAVVMSICQFLVAILGVALLTSNTAGQHALIAIVCIYVAAFASTWGPAVWVVSSGIYPLAIRAKAMSLSTATNWALNFAIGYATPYLVDIAPGKAGLKANVFWIWGSCCVLCFGFTFFLVPETKGLSLEQVNDLYHNSSILRSNQYRRQLLVAENTDILDTVWTEPDDNRC</sequence>
<dbReference type="PANTHER" id="PTHR48022">
    <property type="entry name" value="PLASTIDIC GLUCOSE TRANSPORTER 4"/>
    <property type="match status" value="1"/>
</dbReference>
<dbReference type="Proteomes" id="UP000886653">
    <property type="component" value="Unassembled WGS sequence"/>
</dbReference>